<keyword evidence="2 6" id="KW-0808">Transferase</keyword>
<protein>
    <recommendedName>
        <fullName evidence="6">Acyl-homoserine-lactone synthase</fullName>
        <ecNumber evidence="6">2.3.1.184</ecNumber>
    </recommendedName>
    <alternativeName>
        <fullName evidence="6">Autoinducer synthesis protein</fullName>
    </alternativeName>
</protein>
<dbReference type="PRINTS" id="PR01549">
    <property type="entry name" value="AUTOINDCRSYN"/>
</dbReference>
<name>A0ABQ1F6V0_SPHSA</name>
<dbReference type="EC" id="2.3.1.184" evidence="6"/>
<evidence type="ECO:0000256" key="3">
    <source>
        <dbReference type="ARBA" id="ARBA00022691"/>
    </source>
</evidence>
<reference evidence="8" key="1">
    <citation type="journal article" date="2019" name="Int. J. Syst. Evol. Microbiol.">
        <title>The Global Catalogue of Microorganisms (GCM) 10K type strain sequencing project: providing services to taxonomists for standard genome sequencing and annotation.</title>
        <authorList>
            <consortium name="The Broad Institute Genomics Platform"/>
            <consortium name="The Broad Institute Genome Sequencing Center for Infectious Disease"/>
            <person name="Wu L."/>
            <person name="Ma J."/>
        </authorList>
    </citation>
    <scope>NUCLEOTIDE SEQUENCE [LARGE SCALE GENOMIC DNA]</scope>
    <source>
        <strain evidence="8">CCM 7327</strain>
    </source>
</reference>
<organism evidence="7 8">
    <name type="scientific">Sphingobium fuliginis (strain ATCC 27551)</name>
    <dbReference type="NCBI Taxonomy" id="336203"/>
    <lineage>
        <taxon>Bacteria</taxon>
        <taxon>Pseudomonadati</taxon>
        <taxon>Pseudomonadota</taxon>
        <taxon>Alphaproteobacteria</taxon>
        <taxon>Sphingomonadales</taxon>
        <taxon>Sphingomonadaceae</taxon>
        <taxon>Sphingobium</taxon>
    </lineage>
</organism>
<accession>A0ABQ1F6V0</accession>
<evidence type="ECO:0000256" key="4">
    <source>
        <dbReference type="ARBA" id="ARBA00022929"/>
    </source>
</evidence>
<sequence>MDCLGWDVPVINRKCEIDQFDTVGTTYIISANENGEHEASIRLIPSTRPHMLAELFSHFCPGGVPVGPTIWETTRLCLPQRHGAERRRQLRNILISAMVDFALARGITCLTGIIPEPFRKEVLAMGWSAEPLGPAMHVHGSLVGAFAAHIRPDTPARLRWTGIYVDTQSQVQL</sequence>
<keyword evidence="3 6" id="KW-0949">S-adenosyl-L-methionine</keyword>
<gene>
    <name evidence="7" type="ORF">GCM10019071_34980</name>
</gene>
<dbReference type="Proteomes" id="UP000628109">
    <property type="component" value="Unassembled WGS sequence"/>
</dbReference>
<evidence type="ECO:0000313" key="7">
    <source>
        <dbReference type="EMBL" id="GGA01403.1"/>
    </source>
</evidence>
<dbReference type="PANTHER" id="PTHR39322:SF1">
    <property type="entry name" value="ISOVALERYL-HOMOSERINE LACTONE SYNTHASE"/>
    <property type="match status" value="1"/>
</dbReference>
<comment type="catalytic activity">
    <reaction evidence="6">
        <text>a fatty acyl-[ACP] + S-adenosyl-L-methionine = an N-acyl-L-homoserine lactone + S-methyl-5'-thioadenosine + holo-[ACP] + H(+)</text>
        <dbReference type="Rhea" id="RHEA:10096"/>
        <dbReference type="Rhea" id="RHEA-COMP:9685"/>
        <dbReference type="Rhea" id="RHEA-COMP:14125"/>
        <dbReference type="ChEBI" id="CHEBI:15378"/>
        <dbReference type="ChEBI" id="CHEBI:17509"/>
        <dbReference type="ChEBI" id="CHEBI:55474"/>
        <dbReference type="ChEBI" id="CHEBI:59789"/>
        <dbReference type="ChEBI" id="CHEBI:64479"/>
        <dbReference type="ChEBI" id="CHEBI:138651"/>
        <dbReference type="EC" id="2.3.1.184"/>
    </reaction>
</comment>
<comment type="similarity">
    <text evidence="5 6">Belongs to the autoinducer synthase family.</text>
</comment>
<evidence type="ECO:0000256" key="2">
    <source>
        <dbReference type="ARBA" id="ARBA00022679"/>
    </source>
</evidence>
<evidence type="ECO:0000313" key="8">
    <source>
        <dbReference type="Proteomes" id="UP000628109"/>
    </source>
</evidence>
<keyword evidence="8" id="KW-1185">Reference proteome</keyword>
<keyword evidence="4 5" id="KW-0071">Autoinducer synthesis</keyword>
<evidence type="ECO:0000256" key="6">
    <source>
        <dbReference type="RuleBase" id="RU361135"/>
    </source>
</evidence>
<dbReference type="EMBL" id="BMDU01000009">
    <property type="protein sequence ID" value="GGA01403.1"/>
    <property type="molecule type" value="Genomic_DNA"/>
</dbReference>
<keyword evidence="1 5" id="KW-0673">Quorum sensing</keyword>
<evidence type="ECO:0000256" key="1">
    <source>
        <dbReference type="ARBA" id="ARBA00022654"/>
    </source>
</evidence>
<dbReference type="PANTHER" id="PTHR39322">
    <property type="entry name" value="ACYL-HOMOSERINE-LACTONE SYNTHASE"/>
    <property type="match status" value="1"/>
</dbReference>
<dbReference type="Gene3D" id="3.40.630.30">
    <property type="match status" value="1"/>
</dbReference>
<dbReference type="InterPro" id="IPR016181">
    <property type="entry name" value="Acyl_CoA_acyltransferase"/>
</dbReference>
<comment type="caution">
    <text evidence="7">The sequence shown here is derived from an EMBL/GenBank/DDBJ whole genome shotgun (WGS) entry which is preliminary data.</text>
</comment>
<evidence type="ECO:0000256" key="5">
    <source>
        <dbReference type="PROSITE-ProRule" id="PRU00533"/>
    </source>
</evidence>
<dbReference type="Pfam" id="PF00765">
    <property type="entry name" value="Autoind_synth"/>
    <property type="match status" value="1"/>
</dbReference>
<dbReference type="SUPFAM" id="SSF55729">
    <property type="entry name" value="Acyl-CoA N-acyltransferases (Nat)"/>
    <property type="match status" value="1"/>
</dbReference>
<dbReference type="PROSITE" id="PS51187">
    <property type="entry name" value="AUTOINDUCER_SYNTH_2"/>
    <property type="match status" value="1"/>
</dbReference>
<proteinExistence type="inferred from homology"/>
<dbReference type="InterPro" id="IPR001690">
    <property type="entry name" value="Autoind_synthase"/>
</dbReference>